<dbReference type="Pfam" id="PF13784">
    <property type="entry name" value="Fic_N"/>
    <property type="match status" value="1"/>
</dbReference>
<keyword evidence="1" id="KW-0548">Nucleotidyltransferase</keyword>
<gene>
    <name evidence="4" type="ORF">ACFQ2N_12105</name>
</gene>
<dbReference type="InterPro" id="IPR026287">
    <property type="entry name" value="SoFic-like"/>
</dbReference>
<dbReference type="RefSeq" id="WP_162377181.1">
    <property type="nucleotide sequence ID" value="NZ_JBHTKN010000008.1"/>
</dbReference>
<feature type="region of interest" description="Disordered" evidence="2">
    <location>
        <begin position="151"/>
        <end position="174"/>
    </location>
</feature>
<comment type="catalytic activity">
    <reaction evidence="1">
        <text>L-threonyl-[protein] + ATP = 3-O-(5'-adenylyl)-L-threonyl-[protein] + diphosphate</text>
        <dbReference type="Rhea" id="RHEA:54292"/>
        <dbReference type="Rhea" id="RHEA-COMP:11060"/>
        <dbReference type="Rhea" id="RHEA-COMP:13847"/>
        <dbReference type="ChEBI" id="CHEBI:30013"/>
        <dbReference type="ChEBI" id="CHEBI:30616"/>
        <dbReference type="ChEBI" id="CHEBI:33019"/>
        <dbReference type="ChEBI" id="CHEBI:138113"/>
        <dbReference type="EC" id="2.7.7.108"/>
    </reaction>
</comment>
<evidence type="ECO:0000259" key="3">
    <source>
        <dbReference type="PROSITE" id="PS51459"/>
    </source>
</evidence>
<organism evidence="4 5">
    <name type="scientific">Pseudoxanthomonas kaohsiungensis</name>
    <dbReference type="NCBI Taxonomy" id="283923"/>
    <lineage>
        <taxon>Bacteria</taxon>
        <taxon>Pseudomonadati</taxon>
        <taxon>Pseudomonadota</taxon>
        <taxon>Gammaproteobacteria</taxon>
        <taxon>Lysobacterales</taxon>
        <taxon>Lysobacteraceae</taxon>
        <taxon>Pseudoxanthomonas</taxon>
    </lineage>
</organism>
<name>A0ABW3LXJ1_9GAMM</name>
<dbReference type="InterPro" id="IPR025758">
    <property type="entry name" value="Fic/DOC_N"/>
</dbReference>
<feature type="domain" description="Fido" evidence="3">
    <location>
        <begin position="130"/>
        <end position="280"/>
    </location>
</feature>
<dbReference type="PIRSF" id="PIRSF038925">
    <property type="entry name" value="AMP-prot_trans"/>
    <property type="match status" value="1"/>
</dbReference>
<dbReference type="Pfam" id="PF02661">
    <property type="entry name" value="Fic"/>
    <property type="match status" value="1"/>
</dbReference>
<keyword evidence="5" id="KW-1185">Reference proteome</keyword>
<keyword evidence="1" id="KW-0808">Transferase</keyword>
<protein>
    <recommendedName>
        <fullName evidence="1">Protein adenylyltransferase</fullName>
        <ecNumber evidence="1">2.7.7.108</ecNumber>
    </recommendedName>
    <alternativeName>
        <fullName evidence="1">AMPylator</fullName>
    </alternativeName>
</protein>
<accession>A0ABW3LXJ1</accession>
<dbReference type="PROSITE" id="PS51459">
    <property type="entry name" value="FIDO"/>
    <property type="match status" value="1"/>
</dbReference>
<keyword evidence="1" id="KW-0547">Nucleotide-binding</keyword>
<evidence type="ECO:0000256" key="2">
    <source>
        <dbReference type="SAM" id="MobiDB-lite"/>
    </source>
</evidence>
<dbReference type="PANTHER" id="PTHR13504:SF38">
    <property type="entry name" value="FIDO DOMAIN-CONTAINING PROTEIN"/>
    <property type="match status" value="1"/>
</dbReference>
<dbReference type="PANTHER" id="PTHR13504">
    <property type="entry name" value="FIDO DOMAIN-CONTAINING PROTEIN DDB_G0283145"/>
    <property type="match status" value="1"/>
</dbReference>
<keyword evidence="1" id="KW-0067">ATP-binding</keyword>
<dbReference type="EC" id="2.7.7.108" evidence="1"/>
<feature type="region of interest" description="Disordered" evidence="2">
    <location>
        <begin position="384"/>
        <end position="405"/>
    </location>
</feature>
<dbReference type="EMBL" id="JBHTKN010000008">
    <property type="protein sequence ID" value="MFD1043086.1"/>
    <property type="molecule type" value="Genomic_DNA"/>
</dbReference>
<sequence>MPRITGSYVTTAYAGEAVRAFVPRPLPPAAPALDTASYVEQNRRAETALLRLSGMTGLVASSEWLIYGAIRREALLTSQLEGTQATLSDLLDEEAGIAVTNTDDVEEVTNYLRAFKYARAQLSSPTGLPVSVRLLTEAHRILLAGARGATKQPGNVRTTQNWISGTRPGNARFVPPPPHEVAQALSDLERFIHDPEPALPPLVRTALVHAQFETIHPFLDGNGRIGRLLIAVLFEEWKLLPEPLLYMSGFLKSHQATYYDRLSSIRQGGDWEAWVSFFLEGVEVAAEEAQRSIVAIAALIAEDRKRVLAYGTSTLATLRLFELLPTMPKLTVDRAQRALDVSYPTAAKAIENLEEAAVLRETTGRARNQSFSYARYVELLRGEPAATPASEDAPEFGSESGAPRP</sequence>
<comment type="function">
    <text evidence="1">Adenylyltransferase that mediates the addition of adenosine 5'-monophosphate (AMP) to specific residues of target proteins.</text>
</comment>
<comment type="caution">
    <text evidence="4">The sequence shown here is derived from an EMBL/GenBank/DDBJ whole genome shotgun (WGS) entry which is preliminary data.</text>
</comment>
<feature type="compositionally biased region" description="Polar residues" evidence="2">
    <location>
        <begin position="152"/>
        <end position="164"/>
    </location>
</feature>
<dbReference type="SUPFAM" id="SSF140931">
    <property type="entry name" value="Fic-like"/>
    <property type="match status" value="1"/>
</dbReference>
<dbReference type="Proteomes" id="UP001597033">
    <property type="component" value="Unassembled WGS sequence"/>
</dbReference>
<dbReference type="InterPro" id="IPR040198">
    <property type="entry name" value="Fido_containing"/>
</dbReference>
<comment type="catalytic activity">
    <reaction evidence="1">
        <text>L-tyrosyl-[protein] + ATP = O-(5'-adenylyl)-L-tyrosyl-[protein] + diphosphate</text>
        <dbReference type="Rhea" id="RHEA:54288"/>
        <dbReference type="Rhea" id="RHEA-COMP:10136"/>
        <dbReference type="Rhea" id="RHEA-COMP:13846"/>
        <dbReference type="ChEBI" id="CHEBI:30616"/>
        <dbReference type="ChEBI" id="CHEBI:33019"/>
        <dbReference type="ChEBI" id="CHEBI:46858"/>
        <dbReference type="ChEBI" id="CHEBI:83624"/>
        <dbReference type="EC" id="2.7.7.108"/>
    </reaction>
</comment>
<evidence type="ECO:0000313" key="4">
    <source>
        <dbReference type="EMBL" id="MFD1043086.1"/>
    </source>
</evidence>
<comment type="subunit">
    <text evidence="1">Homodimer.</text>
</comment>
<proteinExistence type="predicted"/>
<evidence type="ECO:0000313" key="5">
    <source>
        <dbReference type="Proteomes" id="UP001597033"/>
    </source>
</evidence>
<dbReference type="InterPro" id="IPR003812">
    <property type="entry name" value="Fido"/>
</dbReference>
<reference evidence="5" key="1">
    <citation type="journal article" date="2019" name="Int. J. Syst. Evol. Microbiol.">
        <title>The Global Catalogue of Microorganisms (GCM) 10K type strain sequencing project: providing services to taxonomists for standard genome sequencing and annotation.</title>
        <authorList>
            <consortium name="The Broad Institute Genomics Platform"/>
            <consortium name="The Broad Institute Genome Sequencing Center for Infectious Disease"/>
            <person name="Wu L."/>
            <person name="Ma J."/>
        </authorList>
    </citation>
    <scope>NUCLEOTIDE SEQUENCE [LARGE SCALE GENOMIC DNA]</scope>
    <source>
        <strain evidence="5">CCUG 55854</strain>
    </source>
</reference>
<dbReference type="Gene3D" id="1.10.3290.10">
    <property type="entry name" value="Fido-like domain"/>
    <property type="match status" value="1"/>
</dbReference>
<evidence type="ECO:0000256" key="1">
    <source>
        <dbReference type="PIRNR" id="PIRNR038925"/>
    </source>
</evidence>
<dbReference type="InterPro" id="IPR036597">
    <property type="entry name" value="Fido-like_dom_sf"/>
</dbReference>